<keyword evidence="2" id="KW-1185">Reference proteome</keyword>
<accession>A0ABM9ZRK4</accession>
<sequence>MPLFYYIPLVSVCVNFVARKYYRFASFFRISPIANDKSGHVG</sequence>
<evidence type="ECO:0000313" key="1">
    <source>
        <dbReference type="EMBL" id="EFB89525.1"/>
    </source>
</evidence>
<gene>
    <name evidence="1" type="ORF">HMPREF7215_0018</name>
</gene>
<dbReference type="EMBL" id="ADFP01000129">
    <property type="protein sequence ID" value="EFB89525.1"/>
    <property type="molecule type" value="Genomic_DNA"/>
</dbReference>
<evidence type="ECO:0000313" key="2">
    <source>
        <dbReference type="Proteomes" id="UP000006462"/>
    </source>
</evidence>
<name>A0ABM9ZRK4_9BACT</name>
<comment type="caution">
    <text evidence="1">The sequence shown here is derived from an EMBL/GenBank/DDBJ whole genome shotgun (WGS) entry which is preliminary data.</text>
</comment>
<organism evidence="1 2">
    <name type="scientific">Pyramidobacter piscolens W5455</name>
    <dbReference type="NCBI Taxonomy" id="352165"/>
    <lineage>
        <taxon>Bacteria</taxon>
        <taxon>Thermotogati</taxon>
        <taxon>Synergistota</taxon>
        <taxon>Synergistia</taxon>
        <taxon>Synergistales</taxon>
        <taxon>Dethiosulfovibrionaceae</taxon>
        <taxon>Pyramidobacter</taxon>
    </lineage>
</organism>
<dbReference type="Proteomes" id="UP000006462">
    <property type="component" value="Unassembled WGS sequence"/>
</dbReference>
<proteinExistence type="predicted"/>
<reference evidence="1 2" key="1">
    <citation type="submission" date="2009-12" db="EMBL/GenBank/DDBJ databases">
        <authorList>
            <person name="Shrivastava S."/>
            <person name="Madupu R."/>
            <person name="Durkin A.S."/>
            <person name="Torralba M."/>
            <person name="Methe B."/>
            <person name="Sutton G.G."/>
            <person name="Strausberg R.L."/>
            <person name="Nelson K.E."/>
        </authorList>
    </citation>
    <scope>NUCLEOTIDE SEQUENCE [LARGE SCALE GENOMIC DNA]</scope>
    <source>
        <strain evidence="1 2">W5455</strain>
    </source>
</reference>
<protein>
    <submittedName>
        <fullName evidence="1">Uncharacterized protein</fullName>
    </submittedName>
</protein>